<evidence type="ECO:0008006" key="3">
    <source>
        <dbReference type="Google" id="ProtNLM"/>
    </source>
</evidence>
<evidence type="ECO:0000313" key="2">
    <source>
        <dbReference type="Proteomes" id="UP000693972"/>
    </source>
</evidence>
<dbReference type="RefSeq" id="WP_257891540.1">
    <property type="nucleotide sequence ID" value="NZ_JAIMBW010000001.1"/>
</dbReference>
<dbReference type="EMBL" id="JAIMBW010000001">
    <property type="protein sequence ID" value="MBY4891690.1"/>
    <property type="molecule type" value="Genomic_DNA"/>
</dbReference>
<keyword evidence="2" id="KW-1185">Reference proteome</keyword>
<sequence length="73" mass="7822">MGEDLFDISLRHARATGDWSRVISHYVAVAKGDSAAFYLTHAYVHALEGADPRASDLRARLVALGAEAPEALA</sequence>
<dbReference type="Proteomes" id="UP000693972">
    <property type="component" value="Unassembled WGS sequence"/>
</dbReference>
<dbReference type="EMBL" id="CP078073">
    <property type="protein sequence ID" value="QXL88471.1"/>
    <property type="molecule type" value="Genomic_DNA"/>
</dbReference>
<accession>A0A975TXD1</accession>
<proteinExistence type="predicted"/>
<dbReference type="AlphaFoldDB" id="A0A975TXD1"/>
<organism evidence="1">
    <name type="scientific">Gymnodinialimonas phycosphaerae</name>
    <dbReference type="NCBI Taxonomy" id="2841589"/>
    <lineage>
        <taxon>Bacteria</taxon>
        <taxon>Pseudomonadati</taxon>
        <taxon>Pseudomonadota</taxon>
        <taxon>Alphaproteobacteria</taxon>
        <taxon>Rhodobacterales</taxon>
        <taxon>Paracoccaceae</taxon>
        <taxon>Gymnodinialimonas</taxon>
    </lineage>
</organism>
<gene>
    <name evidence="1" type="ORF">KUL25_02800</name>
</gene>
<name>A0A975TXD1_9RHOB</name>
<protein>
    <recommendedName>
        <fullName evidence="3">Tetratricopeptide repeat protein</fullName>
    </recommendedName>
</protein>
<reference evidence="1 2" key="1">
    <citation type="submission" date="2021-07" db="EMBL/GenBank/DDBJ databases">
        <title>Karlodiniumbacter phycospheric gen. nov., sp. nov., a phycosphere bacterium isolated from karlodinium veneficum.</title>
        <authorList>
            <person name="Peng Y."/>
            <person name="Jiang L."/>
            <person name="Lee J."/>
        </authorList>
    </citation>
    <scope>NUCLEOTIDE SEQUENCE</scope>
    <source>
        <strain evidence="1 2">N5</strain>
    </source>
</reference>
<evidence type="ECO:0000313" key="1">
    <source>
        <dbReference type="EMBL" id="QXL88471.1"/>
    </source>
</evidence>